<sequence length="171" mass="20034">MAWAVLGNLTFWMEDVCKHKEDFLPLNMERLSAIGLIPDDEESQEILNLYDCAISGQNMSAMRYKGKFLMLKGIYKEAIYVFEELYRSLELMDMQQEVFDRRVKAVVQSCHARCLRLLSDNFVATKQDKELLWPSIELLVDKRMEGKKPTKDLKHAVHEMLNLLQRDTKSE</sequence>
<protein>
    <submittedName>
        <fullName evidence="1">Uncharacterized protein</fullName>
    </submittedName>
</protein>
<reference evidence="1" key="3">
    <citation type="submission" date="2023-05" db="EMBL/GenBank/DDBJ databases">
        <authorList>
            <person name="Smith C.H."/>
        </authorList>
    </citation>
    <scope>NUCLEOTIDE SEQUENCE</scope>
    <source>
        <strain evidence="1">CHS0354</strain>
        <tissue evidence="1">Mantle</tissue>
    </source>
</reference>
<name>A0AAE0RVI3_9BIVA</name>
<proteinExistence type="predicted"/>
<reference evidence="1" key="2">
    <citation type="journal article" date="2021" name="Genome Biol. Evol.">
        <title>Developing a high-quality reference genome for a parasitic bivalve with doubly uniparental inheritance (Bivalvia: Unionida).</title>
        <authorList>
            <person name="Smith C.H."/>
        </authorList>
    </citation>
    <scope>NUCLEOTIDE SEQUENCE</scope>
    <source>
        <strain evidence="1">CHS0354</strain>
        <tissue evidence="1">Mantle</tissue>
    </source>
</reference>
<accession>A0AAE0RVI3</accession>
<keyword evidence="2" id="KW-1185">Reference proteome</keyword>
<dbReference type="AlphaFoldDB" id="A0AAE0RVI3"/>
<evidence type="ECO:0000313" key="1">
    <source>
        <dbReference type="EMBL" id="KAK3580448.1"/>
    </source>
</evidence>
<dbReference type="EMBL" id="JAEAOA010002071">
    <property type="protein sequence ID" value="KAK3580448.1"/>
    <property type="molecule type" value="Genomic_DNA"/>
</dbReference>
<organism evidence="1 2">
    <name type="scientific">Potamilus streckersoni</name>
    <dbReference type="NCBI Taxonomy" id="2493646"/>
    <lineage>
        <taxon>Eukaryota</taxon>
        <taxon>Metazoa</taxon>
        <taxon>Spiralia</taxon>
        <taxon>Lophotrochozoa</taxon>
        <taxon>Mollusca</taxon>
        <taxon>Bivalvia</taxon>
        <taxon>Autobranchia</taxon>
        <taxon>Heteroconchia</taxon>
        <taxon>Palaeoheterodonta</taxon>
        <taxon>Unionida</taxon>
        <taxon>Unionoidea</taxon>
        <taxon>Unionidae</taxon>
        <taxon>Ambleminae</taxon>
        <taxon>Lampsilini</taxon>
        <taxon>Potamilus</taxon>
    </lineage>
</organism>
<dbReference type="Proteomes" id="UP001195483">
    <property type="component" value="Unassembled WGS sequence"/>
</dbReference>
<evidence type="ECO:0000313" key="2">
    <source>
        <dbReference type="Proteomes" id="UP001195483"/>
    </source>
</evidence>
<reference evidence="1" key="1">
    <citation type="journal article" date="2021" name="Genome Biol. Evol.">
        <title>A High-Quality Reference Genome for a Parasitic Bivalve with Doubly Uniparental Inheritance (Bivalvia: Unionida).</title>
        <authorList>
            <person name="Smith C.H."/>
        </authorList>
    </citation>
    <scope>NUCLEOTIDE SEQUENCE</scope>
    <source>
        <strain evidence="1">CHS0354</strain>
    </source>
</reference>
<comment type="caution">
    <text evidence="1">The sequence shown here is derived from an EMBL/GenBank/DDBJ whole genome shotgun (WGS) entry which is preliminary data.</text>
</comment>
<gene>
    <name evidence="1" type="ORF">CHS0354_035491</name>
</gene>